<organism evidence="1 2">
    <name type="scientific">Odinarchaeota yellowstonii (strain LCB_4)</name>
    <dbReference type="NCBI Taxonomy" id="1841599"/>
    <lineage>
        <taxon>Archaea</taxon>
        <taxon>Promethearchaeati</taxon>
        <taxon>Candidatus Odinarchaeota</taxon>
        <taxon>Candidatus Odinarchaeia</taxon>
        <taxon>Candidatus Odinarchaeales</taxon>
        <taxon>Candidatus Odinarchaeaceae</taxon>
        <taxon>Candidatus Odinarchaeum</taxon>
    </lineage>
</organism>
<accession>A0AAF0D2C8</accession>
<protein>
    <submittedName>
        <fullName evidence="1">Uncharacterized protein</fullName>
    </submittedName>
</protein>
<reference evidence="1" key="2">
    <citation type="journal article" date="2022" name="Nat. Microbiol.">
        <title>A closed Candidatus Odinarchaeum chromosome exposes Asgard archaeal viruses.</title>
        <authorList>
            <person name="Tamarit D."/>
            <person name="Caceres E.F."/>
            <person name="Krupovic M."/>
            <person name="Nijland R."/>
            <person name="Eme L."/>
            <person name="Robinson N.P."/>
            <person name="Ettema T.J.G."/>
        </authorList>
    </citation>
    <scope>NUCLEOTIDE SEQUENCE</scope>
    <source>
        <strain evidence="1">LCB_4</strain>
    </source>
</reference>
<dbReference type="AlphaFoldDB" id="A0AAF0D2C8"/>
<name>A0AAF0D2C8_ODILC</name>
<proteinExistence type="predicted"/>
<evidence type="ECO:0000313" key="2">
    <source>
        <dbReference type="Proteomes" id="UP000186851"/>
    </source>
</evidence>
<dbReference type="Proteomes" id="UP000186851">
    <property type="component" value="Chromosome"/>
</dbReference>
<sequence>MNQLILTADVKEKIMSIAYRTRELLIKQSQDETRRIYEELSNIWRYLNKLQSFEIKPITEIIINMSIALEAYLAGAITKEELIVNILKNKIVSELVNHIDNIN</sequence>
<gene>
    <name evidence="1" type="ORF">OdinLCB4_000145</name>
</gene>
<reference evidence="1" key="1">
    <citation type="journal article" date="2017" name="Nature">
        <title>Asgard archaea illuminate the origin of eukaryotic cellular complexity.</title>
        <authorList>
            <person name="Zaremba-Niedzwiedzka K."/>
            <person name="Caceres E.F."/>
            <person name="Saw J.H."/>
            <person name="Backstrom D."/>
            <person name="Juzokaite L."/>
            <person name="Vancaester E."/>
            <person name="Seitz K.W."/>
            <person name="Anantharaman K."/>
            <person name="Starnawski P."/>
            <person name="Kjeldsen K.U."/>
            <person name="Scott M.B."/>
            <person name="Nunoura T."/>
            <person name="Banfield J.F."/>
            <person name="Schramm A."/>
            <person name="Baker B.J."/>
            <person name="Spang A."/>
            <person name="Ettema T.J.G."/>
        </authorList>
    </citation>
    <scope>NUCLEOTIDE SEQUENCE</scope>
    <source>
        <strain evidence="1">LCB_4</strain>
    </source>
</reference>
<dbReference type="EMBL" id="CP091871">
    <property type="protein sequence ID" value="WEU40381.1"/>
    <property type="molecule type" value="Genomic_DNA"/>
</dbReference>
<evidence type="ECO:0000313" key="1">
    <source>
        <dbReference type="EMBL" id="WEU40381.1"/>
    </source>
</evidence>
<dbReference type="KEGG" id="oyw:OdinLCB4_000145"/>